<dbReference type="SUPFAM" id="SSF160059">
    <property type="entry name" value="PriA/YqbF domain"/>
    <property type="match status" value="1"/>
</dbReference>
<keyword evidence="11" id="KW-1185">Reference proteome</keyword>
<feature type="domain" description="DNA replication complex GINS protein PSF3 N-terminal" evidence="9">
    <location>
        <begin position="42"/>
        <end position="94"/>
    </location>
</feature>
<comment type="subcellular location">
    <subcellularLocation>
        <location evidence="1 6">Nucleus</location>
    </subcellularLocation>
</comment>
<dbReference type="Proteomes" id="UP000759131">
    <property type="component" value="Unassembled WGS sequence"/>
</dbReference>
<dbReference type="AlphaFoldDB" id="A0A7R9KPB0"/>
<comment type="similarity">
    <text evidence="2 6">Belongs to the GINS3/PSF3 family.</text>
</comment>
<dbReference type="InterPro" id="IPR055221">
    <property type="entry name" value="PSF3_N"/>
</dbReference>
<feature type="region of interest" description="Disordered" evidence="7">
    <location>
        <begin position="1"/>
        <end position="32"/>
    </location>
</feature>
<dbReference type="InterPro" id="IPR038437">
    <property type="entry name" value="GINS_Psf3_sf"/>
</dbReference>
<dbReference type="CDD" id="cd11713">
    <property type="entry name" value="GINS_A_psf3"/>
    <property type="match status" value="1"/>
</dbReference>
<comment type="function">
    <text evidence="5">Required for correct functioning of the GINS complex, a complex that plays an essential role in the initiation of DNA replication, and progression of DNA replication forks. GINS complex is a core component of CDC45-MCM-GINS (CMG) helicase, the molecular machine that unwinds template DNA during replication, and around which the replisome is built.</text>
</comment>
<evidence type="ECO:0000256" key="7">
    <source>
        <dbReference type="SAM" id="MobiDB-lite"/>
    </source>
</evidence>
<dbReference type="PANTHER" id="PTHR22768:SF0">
    <property type="entry name" value="DNA REPLICATION COMPLEX GINS PROTEIN PSF3"/>
    <property type="match status" value="1"/>
</dbReference>
<evidence type="ECO:0000313" key="11">
    <source>
        <dbReference type="Proteomes" id="UP000759131"/>
    </source>
</evidence>
<dbReference type="GO" id="GO:0000811">
    <property type="term" value="C:GINS complex"/>
    <property type="evidence" value="ECO:0007669"/>
    <property type="project" value="UniProtKB-UniRule"/>
</dbReference>
<evidence type="ECO:0000259" key="8">
    <source>
        <dbReference type="Pfam" id="PF05916"/>
    </source>
</evidence>
<dbReference type="Gene3D" id="1.20.58.2050">
    <property type="match status" value="1"/>
</dbReference>
<feature type="compositionally biased region" description="Low complexity" evidence="7">
    <location>
        <begin position="11"/>
        <end position="32"/>
    </location>
</feature>
<evidence type="ECO:0000256" key="2">
    <source>
        <dbReference type="ARBA" id="ARBA00006343"/>
    </source>
</evidence>
<dbReference type="Pfam" id="PF05916">
    <property type="entry name" value="Sld5"/>
    <property type="match status" value="1"/>
</dbReference>
<keyword evidence="4 6" id="KW-0539">Nucleus</keyword>
<feature type="domain" description="GINS subunit" evidence="8">
    <location>
        <begin position="112"/>
        <end position="208"/>
    </location>
</feature>
<dbReference type="EMBL" id="CAJPIZ010003921">
    <property type="protein sequence ID" value="CAG2106970.1"/>
    <property type="molecule type" value="Genomic_DNA"/>
</dbReference>
<gene>
    <name evidence="10" type="ORF">OSB1V03_LOCUS6973</name>
</gene>
<dbReference type="InterPro" id="IPR021151">
    <property type="entry name" value="GINS_A"/>
</dbReference>
<dbReference type="EMBL" id="OC858496">
    <property type="protein sequence ID" value="CAD7626540.1"/>
    <property type="molecule type" value="Genomic_DNA"/>
</dbReference>
<name>A0A7R9KPB0_9ACAR</name>
<evidence type="ECO:0000256" key="3">
    <source>
        <dbReference type="ARBA" id="ARBA00022705"/>
    </source>
</evidence>
<dbReference type="CDD" id="cd21693">
    <property type="entry name" value="GINS_B_Psf3"/>
    <property type="match status" value="1"/>
</dbReference>
<sequence>MSATTPADTPSQSSQASSSGVHNGSNRSQSSSSATNYCQNYFDINDILANSQRVVSTFVTRVPAVGPVLDPTGDTADVEVGSKLELPLWLARELHSEGLVDITVPKGFNRTYREILEADANCVDLHKLCPNYYRVGHHLSRMGLHESEDIAASLVETFHQRYHRIVNYSQSATSDTVHQIQQFVGQLDNEEKPLFAAGKQALDQMKEWDNRAIEKVTANEVVVNLRKRKHIINSDIITPNGSQSSGATASSAAN</sequence>
<dbReference type="PANTHER" id="PTHR22768">
    <property type="entry name" value="DNA REPLICATION COMPLEX GINS PROTEIN PSF3"/>
    <property type="match status" value="1"/>
</dbReference>
<evidence type="ECO:0000256" key="6">
    <source>
        <dbReference type="RuleBase" id="RU367161"/>
    </source>
</evidence>
<feature type="compositionally biased region" description="Polar residues" evidence="7">
    <location>
        <begin position="1"/>
        <end position="10"/>
    </location>
</feature>
<protein>
    <recommendedName>
        <fullName evidence="6">DNA replication complex GINS protein PSF3</fullName>
    </recommendedName>
</protein>
<evidence type="ECO:0000256" key="5">
    <source>
        <dbReference type="ARBA" id="ARBA00045258"/>
    </source>
</evidence>
<keyword evidence="3 6" id="KW-0235">DNA replication</keyword>
<dbReference type="Pfam" id="PF22466">
    <property type="entry name" value="PSF3_N"/>
    <property type="match status" value="1"/>
</dbReference>
<dbReference type="InterPro" id="IPR036224">
    <property type="entry name" value="GINS_bundle-like_dom_sf"/>
</dbReference>
<organism evidence="10">
    <name type="scientific">Medioppia subpectinata</name>
    <dbReference type="NCBI Taxonomy" id="1979941"/>
    <lineage>
        <taxon>Eukaryota</taxon>
        <taxon>Metazoa</taxon>
        <taxon>Ecdysozoa</taxon>
        <taxon>Arthropoda</taxon>
        <taxon>Chelicerata</taxon>
        <taxon>Arachnida</taxon>
        <taxon>Acari</taxon>
        <taxon>Acariformes</taxon>
        <taxon>Sarcoptiformes</taxon>
        <taxon>Oribatida</taxon>
        <taxon>Brachypylina</taxon>
        <taxon>Oppioidea</taxon>
        <taxon>Oppiidae</taxon>
        <taxon>Medioppia</taxon>
    </lineage>
</organism>
<dbReference type="SUPFAM" id="SSF158573">
    <property type="entry name" value="GINS helical bundle-like"/>
    <property type="match status" value="1"/>
</dbReference>
<comment type="subunit">
    <text evidence="6">Component of the GINS complex.</text>
</comment>
<evidence type="ECO:0000256" key="1">
    <source>
        <dbReference type="ARBA" id="ARBA00004123"/>
    </source>
</evidence>
<proteinExistence type="inferred from homology"/>
<evidence type="ECO:0000256" key="4">
    <source>
        <dbReference type="ARBA" id="ARBA00023242"/>
    </source>
</evidence>
<dbReference type="GO" id="GO:1902975">
    <property type="term" value="P:mitotic DNA replication initiation"/>
    <property type="evidence" value="ECO:0007669"/>
    <property type="project" value="TreeGrafter"/>
</dbReference>
<reference evidence="10" key="1">
    <citation type="submission" date="2020-11" db="EMBL/GenBank/DDBJ databases">
        <authorList>
            <person name="Tran Van P."/>
        </authorList>
    </citation>
    <scope>NUCLEOTIDE SEQUENCE</scope>
</reference>
<comment type="function">
    <text evidence="6">The GINS complex plays an essential role in the initiation of DNA replication.</text>
</comment>
<dbReference type="OrthoDB" id="10251744at2759"/>
<dbReference type="InterPro" id="IPR010492">
    <property type="entry name" value="GINS_Psf3"/>
</dbReference>
<evidence type="ECO:0000313" key="10">
    <source>
        <dbReference type="EMBL" id="CAD7626540.1"/>
    </source>
</evidence>
<evidence type="ECO:0000259" key="9">
    <source>
        <dbReference type="Pfam" id="PF22466"/>
    </source>
</evidence>
<accession>A0A7R9KPB0</accession>